<sequence length="298" mass="31546">MANHRDTVSFDVEGGPLTAITAGPAHAGGKPLVAAVHGGTYTAEYFDVDGSGSGTFMDVFSAAGYPVVSFNRPGYGGSLVLEPAENTFPRHALLLADAIGQAARRASTDRVFLVGHSIGGMISLMITAGELDFRLVGASVTGMGAVIRADGAAHALASLPEEATVDLPYDQRDQVMFGPPHTYTEVGVKAAHEAYAPTPVRDLVQAPRWADEHLPGLAPRVRVPVHNALAEFDALWDSTPANVGKFAGMLTNAPVVNAGIARDTGHSLDHHILGHALFLRQLAFAEECMLWHRQELSR</sequence>
<proteinExistence type="predicted"/>
<gene>
    <name evidence="2" type="ORF">GCM10010170_053140</name>
</gene>
<evidence type="ECO:0000313" key="2">
    <source>
        <dbReference type="EMBL" id="GAA2359001.1"/>
    </source>
</evidence>
<evidence type="ECO:0000313" key="3">
    <source>
        <dbReference type="Proteomes" id="UP001501444"/>
    </source>
</evidence>
<dbReference type="Gene3D" id="3.40.50.1820">
    <property type="entry name" value="alpha/beta hydrolase"/>
    <property type="match status" value="1"/>
</dbReference>
<accession>A0ABP5TRG2</accession>
<dbReference type="EMBL" id="BAAARV010000046">
    <property type="protein sequence ID" value="GAA2359001.1"/>
    <property type="molecule type" value="Genomic_DNA"/>
</dbReference>
<evidence type="ECO:0000259" key="1">
    <source>
        <dbReference type="Pfam" id="PF12697"/>
    </source>
</evidence>
<dbReference type="SUPFAM" id="SSF53474">
    <property type="entry name" value="alpha/beta-Hydrolases"/>
    <property type="match status" value="1"/>
</dbReference>
<dbReference type="GO" id="GO:0016787">
    <property type="term" value="F:hydrolase activity"/>
    <property type="evidence" value="ECO:0007669"/>
    <property type="project" value="UniProtKB-KW"/>
</dbReference>
<feature type="domain" description="AB hydrolase-1" evidence="1">
    <location>
        <begin position="36"/>
        <end position="269"/>
    </location>
</feature>
<protein>
    <submittedName>
        <fullName evidence="2">Alpha/beta hydrolase</fullName>
    </submittedName>
</protein>
<name>A0ABP5TRG2_9ACTN</name>
<organism evidence="2 3">
    <name type="scientific">Dactylosporangium salmoneum</name>
    <dbReference type="NCBI Taxonomy" id="53361"/>
    <lineage>
        <taxon>Bacteria</taxon>
        <taxon>Bacillati</taxon>
        <taxon>Actinomycetota</taxon>
        <taxon>Actinomycetes</taxon>
        <taxon>Micromonosporales</taxon>
        <taxon>Micromonosporaceae</taxon>
        <taxon>Dactylosporangium</taxon>
    </lineage>
</organism>
<keyword evidence="3" id="KW-1185">Reference proteome</keyword>
<keyword evidence="2" id="KW-0378">Hydrolase</keyword>
<dbReference type="Pfam" id="PF12697">
    <property type="entry name" value="Abhydrolase_6"/>
    <property type="match status" value="1"/>
</dbReference>
<reference evidence="3" key="1">
    <citation type="journal article" date="2019" name="Int. J. Syst. Evol. Microbiol.">
        <title>The Global Catalogue of Microorganisms (GCM) 10K type strain sequencing project: providing services to taxonomists for standard genome sequencing and annotation.</title>
        <authorList>
            <consortium name="The Broad Institute Genomics Platform"/>
            <consortium name="The Broad Institute Genome Sequencing Center for Infectious Disease"/>
            <person name="Wu L."/>
            <person name="Ma J."/>
        </authorList>
    </citation>
    <scope>NUCLEOTIDE SEQUENCE [LARGE SCALE GENOMIC DNA]</scope>
    <source>
        <strain evidence="3">JCM 3272</strain>
    </source>
</reference>
<comment type="caution">
    <text evidence="2">The sequence shown here is derived from an EMBL/GenBank/DDBJ whole genome shotgun (WGS) entry which is preliminary data.</text>
</comment>
<dbReference type="RefSeq" id="WP_344615227.1">
    <property type="nucleotide sequence ID" value="NZ_BAAARV010000046.1"/>
</dbReference>
<dbReference type="InterPro" id="IPR029058">
    <property type="entry name" value="AB_hydrolase_fold"/>
</dbReference>
<dbReference type="Proteomes" id="UP001501444">
    <property type="component" value="Unassembled WGS sequence"/>
</dbReference>
<dbReference type="InterPro" id="IPR000073">
    <property type="entry name" value="AB_hydrolase_1"/>
</dbReference>